<dbReference type="RefSeq" id="WP_377564343.1">
    <property type="nucleotide sequence ID" value="NZ_JBHTJZ010000012.1"/>
</dbReference>
<accession>A0ABW3HRJ6</accession>
<proteinExistence type="predicted"/>
<dbReference type="EC" id="2.7.7.65" evidence="2"/>
<dbReference type="InterPro" id="IPR029787">
    <property type="entry name" value="Nucleotide_cyclase"/>
</dbReference>
<evidence type="ECO:0000313" key="3">
    <source>
        <dbReference type="Proteomes" id="UP001596989"/>
    </source>
</evidence>
<sequence length="295" mass="33429">MENGISRAILDSLRDQLCLIDPSGKIIFVNQAWINAALNNGGDLESCGIGANYLEVCKEEEEIHTGISSVLSRESDYFANEYPCHTPDTQRWFYMQVAPLYTNDQGMKGAVIWHVDITEKKLLENKLKMYAVTDPLTSLYNRRFFDQKLKKEMLRAKRRKRLMSILLVDIDHFKEINDTFGHSIGDHALRELSFLMLEVTKECGICARLGGDEFAILLPERNASDLSIIAETLLNRIRRLTIRAGKETLHISVSIGGTSFKGDMNKKQVVETADEALYTAKRRGKNQVVIVDLNS</sequence>
<keyword evidence="3" id="KW-1185">Reference proteome</keyword>
<dbReference type="Pfam" id="PF08448">
    <property type="entry name" value="PAS_4"/>
    <property type="match status" value="1"/>
</dbReference>
<dbReference type="NCBIfam" id="TIGR00254">
    <property type="entry name" value="GGDEF"/>
    <property type="match status" value="1"/>
</dbReference>
<keyword evidence="2" id="KW-0548">Nucleotidyltransferase</keyword>
<gene>
    <name evidence="2" type="ORF">ACFQ2I_11510</name>
</gene>
<name>A0ABW3HRJ6_9BACL</name>
<reference evidence="3" key="1">
    <citation type="journal article" date="2019" name="Int. J. Syst. Evol. Microbiol.">
        <title>The Global Catalogue of Microorganisms (GCM) 10K type strain sequencing project: providing services to taxonomists for standard genome sequencing and annotation.</title>
        <authorList>
            <consortium name="The Broad Institute Genomics Platform"/>
            <consortium name="The Broad Institute Genome Sequencing Center for Infectious Disease"/>
            <person name="Wu L."/>
            <person name="Ma J."/>
        </authorList>
    </citation>
    <scope>NUCLEOTIDE SEQUENCE [LARGE SCALE GENOMIC DNA]</scope>
    <source>
        <strain evidence="3">CCUG 59129</strain>
    </source>
</reference>
<organism evidence="2 3">
    <name type="scientific">Paenibacillus chungangensis</name>
    <dbReference type="NCBI Taxonomy" id="696535"/>
    <lineage>
        <taxon>Bacteria</taxon>
        <taxon>Bacillati</taxon>
        <taxon>Bacillota</taxon>
        <taxon>Bacilli</taxon>
        <taxon>Bacillales</taxon>
        <taxon>Paenibacillaceae</taxon>
        <taxon>Paenibacillus</taxon>
    </lineage>
</organism>
<comment type="caution">
    <text evidence="2">The sequence shown here is derived from an EMBL/GenBank/DDBJ whole genome shotgun (WGS) entry which is preliminary data.</text>
</comment>
<dbReference type="InterPro" id="IPR050469">
    <property type="entry name" value="Diguanylate_Cyclase"/>
</dbReference>
<dbReference type="GO" id="GO:0052621">
    <property type="term" value="F:diguanylate cyclase activity"/>
    <property type="evidence" value="ECO:0007669"/>
    <property type="project" value="UniProtKB-EC"/>
</dbReference>
<evidence type="ECO:0000313" key="2">
    <source>
        <dbReference type="EMBL" id="MFD0960022.1"/>
    </source>
</evidence>
<dbReference type="NCBIfam" id="TIGR00229">
    <property type="entry name" value="sensory_box"/>
    <property type="match status" value="1"/>
</dbReference>
<dbReference type="PANTHER" id="PTHR45138">
    <property type="entry name" value="REGULATORY COMPONENTS OF SENSORY TRANSDUCTION SYSTEM"/>
    <property type="match status" value="1"/>
</dbReference>
<dbReference type="Gene3D" id="3.30.70.270">
    <property type="match status" value="1"/>
</dbReference>
<keyword evidence="2" id="KW-0808">Transferase</keyword>
<dbReference type="Proteomes" id="UP001596989">
    <property type="component" value="Unassembled WGS sequence"/>
</dbReference>
<dbReference type="InterPro" id="IPR000160">
    <property type="entry name" value="GGDEF_dom"/>
</dbReference>
<dbReference type="InterPro" id="IPR000014">
    <property type="entry name" value="PAS"/>
</dbReference>
<dbReference type="EMBL" id="JBHTJZ010000012">
    <property type="protein sequence ID" value="MFD0960022.1"/>
    <property type="molecule type" value="Genomic_DNA"/>
</dbReference>
<dbReference type="PANTHER" id="PTHR45138:SF9">
    <property type="entry name" value="DIGUANYLATE CYCLASE DGCM-RELATED"/>
    <property type="match status" value="1"/>
</dbReference>
<evidence type="ECO:0000259" key="1">
    <source>
        <dbReference type="PROSITE" id="PS50887"/>
    </source>
</evidence>
<dbReference type="InterPro" id="IPR035965">
    <property type="entry name" value="PAS-like_dom_sf"/>
</dbReference>
<dbReference type="InterPro" id="IPR013656">
    <property type="entry name" value="PAS_4"/>
</dbReference>
<dbReference type="Gene3D" id="3.30.450.20">
    <property type="entry name" value="PAS domain"/>
    <property type="match status" value="1"/>
</dbReference>
<dbReference type="SUPFAM" id="SSF55785">
    <property type="entry name" value="PYP-like sensor domain (PAS domain)"/>
    <property type="match status" value="1"/>
</dbReference>
<dbReference type="SUPFAM" id="SSF55073">
    <property type="entry name" value="Nucleotide cyclase"/>
    <property type="match status" value="1"/>
</dbReference>
<protein>
    <submittedName>
        <fullName evidence="2">Diguanylate cyclase</fullName>
        <ecNumber evidence="2">2.7.7.65</ecNumber>
    </submittedName>
</protein>
<dbReference type="InterPro" id="IPR043128">
    <property type="entry name" value="Rev_trsase/Diguanyl_cyclase"/>
</dbReference>
<feature type="domain" description="GGDEF" evidence="1">
    <location>
        <begin position="161"/>
        <end position="293"/>
    </location>
</feature>
<dbReference type="PROSITE" id="PS50887">
    <property type="entry name" value="GGDEF"/>
    <property type="match status" value="1"/>
</dbReference>
<dbReference type="Pfam" id="PF00990">
    <property type="entry name" value="GGDEF"/>
    <property type="match status" value="1"/>
</dbReference>
<dbReference type="CDD" id="cd01949">
    <property type="entry name" value="GGDEF"/>
    <property type="match status" value="1"/>
</dbReference>
<dbReference type="SMART" id="SM00267">
    <property type="entry name" value="GGDEF"/>
    <property type="match status" value="1"/>
</dbReference>